<dbReference type="GO" id="GO:0031490">
    <property type="term" value="F:chromatin DNA binding"/>
    <property type="evidence" value="ECO:0007669"/>
    <property type="project" value="TreeGrafter"/>
</dbReference>
<dbReference type="Pfam" id="PF00515">
    <property type="entry name" value="TPR_1"/>
    <property type="match status" value="1"/>
</dbReference>
<accession>A0A1J4JAZ1</accession>
<dbReference type="Proteomes" id="UP000179807">
    <property type="component" value="Unassembled WGS sequence"/>
</dbReference>
<dbReference type="RefSeq" id="XP_068348536.1">
    <property type="nucleotide sequence ID" value="XM_068495520.1"/>
</dbReference>
<dbReference type="VEuPathDB" id="TrichDB:TRFO_10539"/>
<dbReference type="InterPro" id="IPR019734">
    <property type="entry name" value="TPR_rpt"/>
</dbReference>
<dbReference type="SMART" id="SM00028">
    <property type="entry name" value="TPR"/>
    <property type="match status" value="7"/>
</dbReference>
<feature type="repeat" description="TPR" evidence="3">
    <location>
        <begin position="182"/>
        <end position="215"/>
    </location>
</feature>
<dbReference type="GeneID" id="94830224"/>
<comment type="caution">
    <text evidence="4">The sequence shown here is derived from an EMBL/GenBank/DDBJ whole genome shotgun (WGS) entry which is preliminary data.</text>
</comment>
<dbReference type="AlphaFoldDB" id="A0A1J4JAZ1"/>
<evidence type="ECO:0000256" key="2">
    <source>
        <dbReference type="ARBA" id="ARBA00023242"/>
    </source>
</evidence>
<keyword evidence="3" id="KW-0802">TPR repeat</keyword>
<dbReference type="PANTHER" id="PTHR14017">
    <property type="entry name" value="LYSINE-SPECIFIC DEMETHYLASE"/>
    <property type="match status" value="1"/>
</dbReference>
<dbReference type="PANTHER" id="PTHR14017:SF1">
    <property type="entry name" value="LD02225P"/>
    <property type="match status" value="1"/>
</dbReference>
<dbReference type="GO" id="GO:0000978">
    <property type="term" value="F:RNA polymerase II cis-regulatory region sequence-specific DNA binding"/>
    <property type="evidence" value="ECO:0007669"/>
    <property type="project" value="TreeGrafter"/>
</dbReference>
<dbReference type="InterPro" id="IPR051630">
    <property type="entry name" value="Corepressor-Demethylase"/>
</dbReference>
<feature type="repeat" description="TPR" evidence="3">
    <location>
        <begin position="145"/>
        <end position="178"/>
    </location>
</feature>
<gene>
    <name evidence="4" type="ORF">TRFO_10539</name>
</gene>
<evidence type="ECO:0000256" key="1">
    <source>
        <dbReference type="ARBA" id="ARBA00004123"/>
    </source>
</evidence>
<evidence type="ECO:0000313" key="4">
    <source>
        <dbReference type="EMBL" id="OHS95399.1"/>
    </source>
</evidence>
<dbReference type="Pfam" id="PF13181">
    <property type="entry name" value="TPR_8"/>
    <property type="match status" value="1"/>
</dbReference>
<evidence type="ECO:0000256" key="3">
    <source>
        <dbReference type="PROSITE-ProRule" id="PRU00339"/>
    </source>
</evidence>
<protein>
    <submittedName>
        <fullName evidence="4">TPR Domain containing protein</fullName>
    </submittedName>
</protein>
<dbReference type="OrthoDB" id="418911at2759"/>
<reference evidence="4" key="1">
    <citation type="submission" date="2016-10" db="EMBL/GenBank/DDBJ databases">
        <authorList>
            <person name="Benchimol M."/>
            <person name="Almeida L.G."/>
            <person name="Vasconcelos A.T."/>
            <person name="Perreira-Neves A."/>
            <person name="Rosa I.A."/>
            <person name="Tasca T."/>
            <person name="Bogo M.R."/>
            <person name="de Souza W."/>
        </authorList>
    </citation>
    <scope>NUCLEOTIDE SEQUENCE [LARGE SCALE GENOMIC DNA]</scope>
    <source>
        <strain evidence="4">K</strain>
    </source>
</reference>
<evidence type="ECO:0000313" key="5">
    <source>
        <dbReference type="Proteomes" id="UP000179807"/>
    </source>
</evidence>
<feature type="repeat" description="TPR" evidence="3">
    <location>
        <begin position="109"/>
        <end position="142"/>
    </location>
</feature>
<dbReference type="SUPFAM" id="SSF48452">
    <property type="entry name" value="TPR-like"/>
    <property type="match status" value="2"/>
</dbReference>
<comment type="subcellular location">
    <subcellularLocation>
        <location evidence="1">Nucleus</location>
    </subcellularLocation>
</comment>
<dbReference type="InterPro" id="IPR011990">
    <property type="entry name" value="TPR-like_helical_dom_sf"/>
</dbReference>
<keyword evidence="5" id="KW-1185">Reference proteome</keyword>
<dbReference type="Gene3D" id="1.25.40.10">
    <property type="entry name" value="Tetratricopeptide repeat domain"/>
    <property type="match status" value="2"/>
</dbReference>
<dbReference type="GO" id="GO:0005634">
    <property type="term" value="C:nucleus"/>
    <property type="evidence" value="ECO:0007669"/>
    <property type="project" value="UniProtKB-SubCell"/>
</dbReference>
<keyword evidence="2" id="KW-0539">Nucleus</keyword>
<dbReference type="PROSITE" id="PS50005">
    <property type="entry name" value="TPR"/>
    <property type="match status" value="5"/>
</dbReference>
<dbReference type="EMBL" id="MLAK01001248">
    <property type="protein sequence ID" value="OHS95399.1"/>
    <property type="molecule type" value="Genomic_DNA"/>
</dbReference>
<feature type="repeat" description="TPR" evidence="3">
    <location>
        <begin position="358"/>
        <end position="391"/>
    </location>
</feature>
<proteinExistence type="predicted"/>
<dbReference type="Pfam" id="PF13174">
    <property type="entry name" value="TPR_6"/>
    <property type="match status" value="2"/>
</dbReference>
<dbReference type="GO" id="GO:0010468">
    <property type="term" value="P:regulation of gene expression"/>
    <property type="evidence" value="ECO:0007669"/>
    <property type="project" value="TreeGrafter"/>
</dbReference>
<name>A0A1J4JAZ1_9EUKA</name>
<feature type="repeat" description="TPR" evidence="3">
    <location>
        <begin position="324"/>
        <end position="357"/>
    </location>
</feature>
<sequence length="471" mass="54355">MILISDVYNHKTKKLMSRSFTPNDSSSSTNVFLDKINTEFETSFTVAACISKHLNCLDESHLAAKRVFSYNPNSKTILELFPQYTPIIEEISRLVDQHGQSLKVESNIHDRWSILGYCYLTLGDFPNSFAAYAHALRVSPDSRDTTFWYAMGIVYMHYKYLDHSLGCFEKVLEYDPSFIYASDIKFRLALLYRSMNRFNDAIQIFESIKQVPPHELLPEDITMQIAYTYQLQGNQDRALSIYRDLHQRFPRSLKLTQQYCWFMFLKYKDSNIELVDPIVREALNEDPHDPTLLLIAARVAMKKDDMSTAYQHYRYCISYCSDSPFFWCGLGVLYYKNEQFQDAVVAFQRALYLKSEMPEAWLNIGLIFEQQADFPSATKIYQTGLQKCPTCSEFNERLNLINAQRVGHRKGGIPYPLIDIDDSKFITPIPEQFAADYVAAVPKLPADCYGIPPEVASQFSALSTYPSSIFK</sequence>
<organism evidence="4 5">
    <name type="scientific">Tritrichomonas foetus</name>
    <dbReference type="NCBI Taxonomy" id="1144522"/>
    <lineage>
        <taxon>Eukaryota</taxon>
        <taxon>Metamonada</taxon>
        <taxon>Parabasalia</taxon>
        <taxon>Tritrichomonadida</taxon>
        <taxon>Tritrichomonadidae</taxon>
        <taxon>Tritrichomonas</taxon>
    </lineage>
</organism>